<reference evidence="4 5" key="1">
    <citation type="submission" date="2019-01" db="EMBL/GenBank/DDBJ databases">
        <title>A draft genome assembly of the solar-powered sea slug Elysia chlorotica.</title>
        <authorList>
            <person name="Cai H."/>
            <person name="Li Q."/>
            <person name="Fang X."/>
            <person name="Li J."/>
            <person name="Curtis N.E."/>
            <person name="Altenburger A."/>
            <person name="Shibata T."/>
            <person name="Feng M."/>
            <person name="Maeda T."/>
            <person name="Schwartz J.A."/>
            <person name="Shigenobu S."/>
            <person name="Lundholm N."/>
            <person name="Nishiyama T."/>
            <person name="Yang H."/>
            <person name="Hasebe M."/>
            <person name="Li S."/>
            <person name="Pierce S.K."/>
            <person name="Wang J."/>
        </authorList>
    </citation>
    <scope>NUCLEOTIDE SEQUENCE [LARGE SCALE GENOMIC DNA]</scope>
    <source>
        <strain evidence="4">EC2010</strain>
        <tissue evidence="4">Whole organism of an adult</tissue>
    </source>
</reference>
<comment type="caution">
    <text evidence="4">The sequence shown here is derived from an EMBL/GenBank/DDBJ whole genome shotgun (WGS) entry which is preliminary data.</text>
</comment>
<evidence type="ECO:0000259" key="3">
    <source>
        <dbReference type="PROSITE" id="PS51791"/>
    </source>
</evidence>
<proteinExistence type="inferred from homology"/>
<dbReference type="InterPro" id="IPR022158">
    <property type="entry name" value="Inositol_phosphatase"/>
</dbReference>
<feature type="domain" description="HSac2" evidence="3">
    <location>
        <begin position="103"/>
        <end position="257"/>
    </location>
</feature>
<evidence type="ECO:0000313" key="5">
    <source>
        <dbReference type="Proteomes" id="UP000271974"/>
    </source>
</evidence>
<feature type="compositionally biased region" description="Polar residues" evidence="2">
    <location>
        <begin position="52"/>
        <end position="69"/>
    </location>
</feature>
<evidence type="ECO:0000313" key="4">
    <source>
        <dbReference type="EMBL" id="RUS80823.1"/>
    </source>
</evidence>
<dbReference type="OrthoDB" id="10012704at2759"/>
<protein>
    <recommendedName>
        <fullName evidence="3">HSac2 domain-containing protein</fullName>
    </recommendedName>
</protein>
<dbReference type="AlphaFoldDB" id="A0A3S0ZK77"/>
<dbReference type="EMBL" id="RQTK01000371">
    <property type="protein sequence ID" value="RUS80823.1"/>
    <property type="molecule type" value="Genomic_DNA"/>
</dbReference>
<dbReference type="Pfam" id="PF12456">
    <property type="entry name" value="hSac2"/>
    <property type="match status" value="1"/>
</dbReference>
<name>A0A3S0ZK77_ELYCH</name>
<dbReference type="Proteomes" id="UP000271974">
    <property type="component" value="Unassembled WGS sequence"/>
</dbReference>
<evidence type="ECO:0000256" key="2">
    <source>
        <dbReference type="SAM" id="MobiDB-lite"/>
    </source>
</evidence>
<dbReference type="STRING" id="188477.A0A3S0ZK77"/>
<feature type="region of interest" description="Disordered" evidence="2">
    <location>
        <begin position="1"/>
        <end position="89"/>
    </location>
</feature>
<dbReference type="InterPro" id="IPR040242">
    <property type="entry name" value="TPRG1-like"/>
</dbReference>
<dbReference type="InterPro" id="IPR034753">
    <property type="entry name" value="hSac2"/>
</dbReference>
<dbReference type="GO" id="GO:0005737">
    <property type="term" value="C:cytoplasm"/>
    <property type="evidence" value="ECO:0007669"/>
    <property type="project" value="TreeGrafter"/>
</dbReference>
<gene>
    <name evidence="4" type="ORF">EGW08_011404</name>
</gene>
<keyword evidence="5" id="KW-1185">Reference proteome</keyword>
<accession>A0A3S0ZK77</accession>
<sequence length="309" mass="34681">MTSVNDAAALDDHDDKPAATGFDGATLQIGSEANSVPEVAFSNTRDSEPVGKSNSNNSAQGGESLSRNRPGSMMGRTSVRSTSSRTSVRPGVIQDVSARSYYCYKTSHFERAVDECKSIVKEDLDGAFKSAWLLTEIDHWDFEREKIILLCEQSMLVAKYNFINESLYEYKRIFLHIINSIGIGDFSYPNSSLMPERRHGGIQVRWDQGTQLSFGQRWNPWCTDIPWITLAHHPLIYNRKENETVTYNVDEFFESLVAATSKVFTAKRPNDTLRVIEGPITIESYASPASLVFNQSGIGYFRDRNGVSF</sequence>
<comment type="similarity">
    <text evidence="1">Belongs to the TPRG1 family.</text>
</comment>
<dbReference type="PANTHER" id="PTHR31108">
    <property type="entry name" value="TUMOR PROTEIN P63-REGULATED GENE 1-LIKE PROTEIN"/>
    <property type="match status" value="1"/>
</dbReference>
<dbReference type="PANTHER" id="PTHR31108:SF1">
    <property type="entry name" value="HSAC2 DOMAIN-CONTAINING PROTEIN"/>
    <property type="match status" value="1"/>
</dbReference>
<organism evidence="4 5">
    <name type="scientific">Elysia chlorotica</name>
    <name type="common">Eastern emerald elysia</name>
    <name type="synonym">Sea slug</name>
    <dbReference type="NCBI Taxonomy" id="188477"/>
    <lineage>
        <taxon>Eukaryota</taxon>
        <taxon>Metazoa</taxon>
        <taxon>Spiralia</taxon>
        <taxon>Lophotrochozoa</taxon>
        <taxon>Mollusca</taxon>
        <taxon>Gastropoda</taxon>
        <taxon>Heterobranchia</taxon>
        <taxon>Euthyneura</taxon>
        <taxon>Panpulmonata</taxon>
        <taxon>Sacoglossa</taxon>
        <taxon>Placobranchoidea</taxon>
        <taxon>Plakobranchidae</taxon>
        <taxon>Elysia</taxon>
    </lineage>
</organism>
<evidence type="ECO:0000256" key="1">
    <source>
        <dbReference type="ARBA" id="ARBA00009163"/>
    </source>
</evidence>
<dbReference type="PROSITE" id="PS51791">
    <property type="entry name" value="HSAC2"/>
    <property type="match status" value="1"/>
</dbReference>
<feature type="compositionally biased region" description="Low complexity" evidence="2">
    <location>
        <begin position="76"/>
        <end position="89"/>
    </location>
</feature>